<dbReference type="InterPro" id="IPR023393">
    <property type="entry name" value="START-like_dom_sf"/>
</dbReference>
<evidence type="ECO:0000313" key="1">
    <source>
        <dbReference type="EMBL" id="RKT52915.1"/>
    </source>
</evidence>
<dbReference type="Proteomes" id="UP000282084">
    <property type="component" value="Unassembled WGS sequence"/>
</dbReference>
<organism evidence="1 2">
    <name type="scientific">Saccharothrix australiensis</name>
    <dbReference type="NCBI Taxonomy" id="2072"/>
    <lineage>
        <taxon>Bacteria</taxon>
        <taxon>Bacillati</taxon>
        <taxon>Actinomycetota</taxon>
        <taxon>Actinomycetes</taxon>
        <taxon>Pseudonocardiales</taxon>
        <taxon>Pseudonocardiaceae</taxon>
        <taxon>Saccharothrix</taxon>
    </lineage>
</organism>
<dbReference type="InterPro" id="IPR019587">
    <property type="entry name" value="Polyketide_cyclase/dehydratase"/>
</dbReference>
<dbReference type="Gene3D" id="3.30.530.20">
    <property type="match status" value="1"/>
</dbReference>
<dbReference type="EMBL" id="RBXO01000001">
    <property type="protein sequence ID" value="RKT52915.1"/>
    <property type="molecule type" value="Genomic_DNA"/>
</dbReference>
<dbReference type="RefSeq" id="WP_246018719.1">
    <property type="nucleotide sequence ID" value="NZ_RBXO01000001.1"/>
</dbReference>
<dbReference type="CDD" id="cd07821">
    <property type="entry name" value="PYR_PYL_RCAR_like"/>
    <property type="match status" value="1"/>
</dbReference>
<name>A0A495VX15_9PSEU</name>
<dbReference type="AlphaFoldDB" id="A0A495VX15"/>
<accession>A0A495VX15</accession>
<keyword evidence="2" id="KW-1185">Reference proteome</keyword>
<proteinExistence type="predicted"/>
<gene>
    <name evidence="1" type="ORF">C8E97_1455</name>
</gene>
<protein>
    <submittedName>
        <fullName evidence="1">Polyketide cyclase/dehydrase/lipid transport protein</fullName>
    </submittedName>
</protein>
<dbReference type="SUPFAM" id="SSF55961">
    <property type="entry name" value="Bet v1-like"/>
    <property type="match status" value="1"/>
</dbReference>
<comment type="caution">
    <text evidence="1">The sequence shown here is derived from an EMBL/GenBank/DDBJ whole genome shotgun (WGS) entry which is preliminary data.</text>
</comment>
<dbReference type="Pfam" id="PF10604">
    <property type="entry name" value="Polyketide_cyc2"/>
    <property type="match status" value="1"/>
</dbReference>
<reference evidence="1 2" key="1">
    <citation type="submission" date="2018-10" db="EMBL/GenBank/DDBJ databases">
        <title>Sequencing the genomes of 1000 actinobacteria strains.</title>
        <authorList>
            <person name="Klenk H.-P."/>
        </authorList>
    </citation>
    <scope>NUCLEOTIDE SEQUENCE [LARGE SCALE GENOMIC DNA]</scope>
    <source>
        <strain evidence="1 2">DSM 43800</strain>
    </source>
</reference>
<sequence length="158" mass="18064">MYHMVQRVDVTVHSAADPALVYRLAADSATWPDWSPVLRYERERAGDAHGVGEIRVFHNRGRRNPTREEVVELTPNRRVGYVLLSGLAIRDYRAFVDLAPEGGGTRIRWHSSFEPEVRGTGWFYRRVLRLVITRYAKGLAEHAAARRAVSGRARRRGD</sequence>
<evidence type="ECO:0000313" key="2">
    <source>
        <dbReference type="Proteomes" id="UP000282084"/>
    </source>
</evidence>